<keyword evidence="1" id="KW-0175">Coiled coil</keyword>
<evidence type="ECO:0000313" key="4">
    <source>
        <dbReference type="Proteomes" id="UP000323506"/>
    </source>
</evidence>
<keyword evidence="4" id="KW-1185">Reference proteome</keyword>
<proteinExistence type="predicted"/>
<accession>A0A5D2H9M6</accession>
<reference evidence="3 4" key="1">
    <citation type="submission" date="2019-06" db="EMBL/GenBank/DDBJ databases">
        <title>WGS assembly of Gossypium darwinii.</title>
        <authorList>
            <person name="Chen Z.J."/>
            <person name="Sreedasyam A."/>
            <person name="Ando A."/>
            <person name="Song Q."/>
            <person name="De L."/>
            <person name="Hulse-Kemp A."/>
            <person name="Ding M."/>
            <person name="Ye W."/>
            <person name="Kirkbride R."/>
            <person name="Jenkins J."/>
            <person name="Plott C."/>
            <person name="Lovell J."/>
            <person name="Lin Y.-M."/>
            <person name="Vaughn R."/>
            <person name="Liu B."/>
            <person name="Li W."/>
            <person name="Simpson S."/>
            <person name="Scheffler B."/>
            <person name="Saski C."/>
            <person name="Grover C."/>
            <person name="Hu G."/>
            <person name="Conover J."/>
            <person name="Carlson J."/>
            <person name="Shu S."/>
            <person name="Boston L."/>
            <person name="Williams M."/>
            <person name="Peterson D."/>
            <person name="Mcgee K."/>
            <person name="Jones D."/>
            <person name="Wendel J."/>
            <person name="Stelly D."/>
            <person name="Grimwood J."/>
            <person name="Schmutz J."/>
        </authorList>
    </citation>
    <scope>NUCLEOTIDE SEQUENCE [LARGE SCALE GENOMIC DNA]</scope>
    <source>
        <strain evidence="3">1808015.09</strain>
    </source>
</reference>
<name>A0A5D2H9M6_GOSDA</name>
<protein>
    <submittedName>
        <fullName evidence="3">Uncharacterized protein</fullName>
    </submittedName>
</protein>
<organism evidence="3 4">
    <name type="scientific">Gossypium darwinii</name>
    <name type="common">Darwin's cotton</name>
    <name type="synonym">Gossypium barbadense var. darwinii</name>
    <dbReference type="NCBI Taxonomy" id="34276"/>
    <lineage>
        <taxon>Eukaryota</taxon>
        <taxon>Viridiplantae</taxon>
        <taxon>Streptophyta</taxon>
        <taxon>Embryophyta</taxon>
        <taxon>Tracheophyta</taxon>
        <taxon>Spermatophyta</taxon>
        <taxon>Magnoliopsida</taxon>
        <taxon>eudicotyledons</taxon>
        <taxon>Gunneridae</taxon>
        <taxon>Pentapetalae</taxon>
        <taxon>rosids</taxon>
        <taxon>malvids</taxon>
        <taxon>Malvales</taxon>
        <taxon>Malvaceae</taxon>
        <taxon>Malvoideae</taxon>
        <taxon>Gossypium</taxon>
    </lineage>
</organism>
<dbReference type="AlphaFoldDB" id="A0A5D2H9M6"/>
<evidence type="ECO:0000256" key="2">
    <source>
        <dbReference type="SAM" id="MobiDB-lite"/>
    </source>
</evidence>
<sequence length="324" mass="37063">MAPKRSMGVPPPPPPSVPAGRLLSRQQSVGKLKKSSIMSSLFRELKTKLEGSRLQFKLSSRTKKQFGGSAGGKEGLAAFLRELTKRSPFFQQIEEDAKNHAKTILELKAAINCFQTKDMTELIKFQQHMEAILEVLTDENQVLAKFEDFPIKKLETIRAAAALYSKSNLVVSNLKNWEVKSPAAQLLNKFDCYFTKVKEELDAFERTKDEESRNFKSHGIDFDFNIFVTIKELMVDVSSNRMELVLKEWRETKGANDAEKKANQNLLWRAFKLAFRVYSFAGGSVLTSWLKNWLMKFCVVLLHLPSPKQIPQYSIFNLSFFTNY</sequence>
<dbReference type="PANTHER" id="PTHR31342:SF62">
    <property type="entry name" value="HYDROXYPROLINE-RICH GLYCOPROTEIN FAMILY PROTEIN"/>
    <property type="match status" value="1"/>
</dbReference>
<gene>
    <name evidence="3" type="ORF">ES288_A02G027500v1</name>
</gene>
<feature type="region of interest" description="Disordered" evidence="2">
    <location>
        <begin position="1"/>
        <end position="21"/>
    </location>
</feature>
<dbReference type="InterPro" id="IPR040265">
    <property type="entry name" value="CHUP1/IPGA1-like"/>
</dbReference>
<evidence type="ECO:0000313" key="3">
    <source>
        <dbReference type="EMBL" id="TYH26921.1"/>
    </source>
</evidence>
<dbReference type="EMBL" id="CM017689">
    <property type="protein sequence ID" value="TYH26921.1"/>
    <property type="molecule type" value="Genomic_DNA"/>
</dbReference>
<evidence type="ECO:0000256" key="1">
    <source>
        <dbReference type="ARBA" id="ARBA00023054"/>
    </source>
</evidence>
<dbReference type="PANTHER" id="PTHR31342">
    <property type="entry name" value="PROTEIN CHUP1, CHLOROPLASTIC"/>
    <property type="match status" value="1"/>
</dbReference>
<dbReference type="Proteomes" id="UP000323506">
    <property type="component" value="Chromosome A02"/>
</dbReference>